<sequence length="242" mass="25402">MPPRPVTRIRILRVSDLRQSILHDLLLDTMRCMVKVSIAECTLDIPRRSLLSLWARGPESCTIRLQRQLPNEQHARPACAGPGALCPPASARSPADARARLAAAAAPAAPHARQEAGLRAAAQAGAGAALRAAAPAPAVHLCARAPCAAPGRSEHSACPAGPGTQPTGICCQLAVHLRAHPASPGPQHRRSSRPASASAARPSSGSRRAHRFPLLARPLRGPRRDGGQREGAHVGRARRAHL</sequence>
<protein>
    <submittedName>
        <fullName evidence="2">Uncharacterized protein</fullName>
    </submittedName>
</protein>
<dbReference type="KEGG" id="adl:AURDEDRAFT_155002"/>
<organism evidence="2 3">
    <name type="scientific">Auricularia subglabra (strain TFB-10046 / SS5)</name>
    <name type="common">White-rot fungus</name>
    <name type="synonym">Auricularia delicata (strain TFB10046)</name>
    <dbReference type="NCBI Taxonomy" id="717982"/>
    <lineage>
        <taxon>Eukaryota</taxon>
        <taxon>Fungi</taxon>
        <taxon>Dikarya</taxon>
        <taxon>Basidiomycota</taxon>
        <taxon>Agaricomycotina</taxon>
        <taxon>Agaricomycetes</taxon>
        <taxon>Auriculariales</taxon>
        <taxon>Auriculariaceae</taxon>
        <taxon>Auricularia</taxon>
    </lineage>
</organism>
<reference evidence="3" key="1">
    <citation type="journal article" date="2012" name="Science">
        <title>The Paleozoic origin of enzymatic lignin decomposition reconstructed from 31 fungal genomes.</title>
        <authorList>
            <person name="Floudas D."/>
            <person name="Binder M."/>
            <person name="Riley R."/>
            <person name="Barry K."/>
            <person name="Blanchette R.A."/>
            <person name="Henrissat B."/>
            <person name="Martinez A.T."/>
            <person name="Otillar R."/>
            <person name="Spatafora J.W."/>
            <person name="Yadav J.S."/>
            <person name="Aerts A."/>
            <person name="Benoit I."/>
            <person name="Boyd A."/>
            <person name="Carlson A."/>
            <person name="Copeland A."/>
            <person name="Coutinho P.M."/>
            <person name="de Vries R.P."/>
            <person name="Ferreira P."/>
            <person name="Findley K."/>
            <person name="Foster B."/>
            <person name="Gaskell J."/>
            <person name="Glotzer D."/>
            <person name="Gorecki P."/>
            <person name="Heitman J."/>
            <person name="Hesse C."/>
            <person name="Hori C."/>
            <person name="Igarashi K."/>
            <person name="Jurgens J.A."/>
            <person name="Kallen N."/>
            <person name="Kersten P."/>
            <person name="Kohler A."/>
            <person name="Kuees U."/>
            <person name="Kumar T.K.A."/>
            <person name="Kuo A."/>
            <person name="LaButti K."/>
            <person name="Larrondo L.F."/>
            <person name="Lindquist E."/>
            <person name="Ling A."/>
            <person name="Lombard V."/>
            <person name="Lucas S."/>
            <person name="Lundell T."/>
            <person name="Martin R."/>
            <person name="McLaughlin D.J."/>
            <person name="Morgenstern I."/>
            <person name="Morin E."/>
            <person name="Murat C."/>
            <person name="Nagy L.G."/>
            <person name="Nolan M."/>
            <person name="Ohm R.A."/>
            <person name="Patyshakuliyeva A."/>
            <person name="Rokas A."/>
            <person name="Ruiz-Duenas F.J."/>
            <person name="Sabat G."/>
            <person name="Salamov A."/>
            <person name="Samejima M."/>
            <person name="Schmutz J."/>
            <person name="Slot J.C."/>
            <person name="St John F."/>
            <person name="Stenlid J."/>
            <person name="Sun H."/>
            <person name="Sun S."/>
            <person name="Syed K."/>
            <person name="Tsang A."/>
            <person name="Wiebenga A."/>
            <person name="Young D."/>
            <person name="Pisabarro A."/>
            <person name="Eastwood D.C."/>
            <person name="Martin F."/>
            <person name="Cullen D."/>
            <person name="Grigoriev I.V."/>
            <person name="Hibbett D.S."/>
        </authorList>
    </citation>
    <scope>NUCLEOTIDE SEQUENCE [LARGE SCALE GENOMIC DNA]</scope>
    <source>
        <strain evidence="3">TFB10046</strain>
    </source>
</reference>
<evidence type="ECO:0000313" key="3">
    <source>
        <dbReference type="Proteomes" id="UP000006514"/>
    </source>
</evidence>
<evidence type="ECO:0000256" key="1">
    <source>
        <dbReference type="SAM" id="MobiDB-lite"/>
    </source>
</evidence>
<feature type="non-terminal residue" evidence="2">
    <location>
        <position position="242"/>
    </location>
</feature>
<dbReference type="InParanoid" id="J0WQK1"/>
<feature type="compositionally biased region" description="Low complexity" evidence="1">
    <location>
        <begin position="193"/>
        <end position="219"/>
    </location>
</feature>
<feature type="region of interest" description="Disordered" evidence="1">
    <location>
        <begin position="181"/>
        <end position="242"/>
    </location>
</feature>
<proteinExistence type="predicted"/>
<keyword evidence="3" id="KW-1185">Reference proteome</keyword>
<dbReference type="AlphaFoldDB" id="J0WQK1"/>
<name>J0WQK1_AURST</name>
<feature type="compositionally biased region" description="Basic and acidic residues" evidence="1">
    <location>
        <begin position="222"/>
        <end position="233"/>
    </location>
</feature>
<gene>
    <name evidence="2" type="ORF">AURDEDRAFT_155002</name>
</gene>
<accession>J0WQK1</accession>
<evidence type="ECO:0000313" key="2">
    <source>
        <dbReference type="EMBL" id="EJD34822.1"/>
    </source>
</evidence>
<dbReference type="Proteomes" id="UP000006514">
    <property type="component" value="Unassembled WGS sequence"/>
</dbReference>
<dbReference type="EMBL" id="JH687919">
    <property type="protein sequence ID" value="EJD34822.1"/>
    <property type="molecule type" value="Genomic_DNA"/>
</dbReference>